<evidence type="ECO:0000313" key="1">
    <source>
        <dbReference type="EMBL" id="MFC7602030.1"/>
    </source>
</evidence>
<evidence type="ECO:0000313" key="2">
    <source>
        <dbReference type="Proteomes" id="UP001596514"/>
    </source>
</evidence>
<organism evidence="1 2">
    <name type="scientific">Streptosporangium amethystogenes subsp. fukuiense</name>
    <dbReference type="NCBI Taxonomy" id="698418"/>
    <lineage>
        <taxon>Bacteria</taxon>
        <taxon>Bacillati</taxon>
        <taxon>Actinomycetota</taxon>
        <taxon>Actinomycetes</taxon>
        <taxon>Streptosporangiales</taxon>
        <taxon>Streptosporangiaceae</taxon>
        <taxon>Streptosporangium</taxon>
    </lineage>
</organism>
<comment type="caution">
    <text evidence="1">The sequence shown here is derived from an EMBL/GenBank/DDBJ whole genome shotgun (WGS) entry which is preliminary data.</text>
</comment>
<protein>
    <submittedName>
        <fullName evidence="1">Uncharacterized protein</fullName>
    </submittedName>
</protein>
<dbReference type="EMBL" id="JBHTEE010000001">
    <property type="protein sequence ID" value="MFC7602030.1"/>
    <property type="molecule type" value="Genomic_DNA"/>
</dbReference>
<keyword evidence="2" id="KW-1185">Reference proteome</keyword>
<name>A0ABW2T162_9ACTN</name>
<proteinExistence type="predicted"/>
<dbReference type="RefSeq" id="WP_343963993.1">
    <property type="nucleotide sequence ID" value="NZ_BAAAGK010000021.1"/>
</dbReference>
<dbReference type="Proteomes" id="UP001596514">
    <property type="component" value="Unassembled WGS sequence"/>
</dbReference>
<accession>A0ABW2T162</accession>
<gene>
    <name evidence="1" type="ORF">ACFQVD_18180</name>
</gene>
<sequence length="304" mass="33421">MRLLLGLDGPDLSALARAVVGVFGPGRPPDAKFSVGFADEVPGADWLERFAARQEKGAESAVGWNGDGEPFAFNIGNAIVKAGRDGDWTAESLLEVLEVLPFAVASIGGVHQWTGNGGFADLHYGHGWACAFRGKGHDRLLSGRWLEYGPWRLLTRGDITLVQFHDLAADSETARRQAWPGHELLTAGIGYLSPPPGVARRHLRSRLRGRYDVDTRTLRIVVRGRAVHDAEMRDARLAVLEGSGDPPIAGVAYVFMEEVVARAHLHRLWLHELECWAIVHGREVRLDEDYRPARTPPQWAVALA</sequence>
<reference evidence="2" key="1">
    <citation type="journal article" date="2019" name="Int. J. Syst. Evol. Microbiol.">
        <title>The Global Catalogue of Microorganisms (GCM) 10K type strain sequencing project: providing services to taxonomists for standard genome sequencing and annotation.</title>
        <authorList>
            <consortium name="The Broad Institute Genomics Platform"/>
            <consortium name="The Broad Institute Genome Sequencing Center for Infectious Disease"/>
            <person name="Wu L."/>
            <person name="Ma J."/>
        </authorList>
    </citation>
    <scope>NUCLEOTIDE SEQUENCE [LARGE SCALE GENOMIC DNA]</scope>
    <source>
        <strain evidence="2">JCM 10083</strain>
    </source>
</reference>